<name>A0A1G1WEB4_9BACT</name>
<reference evidence="1 2" key="1">
    <citation type="journal article" date="2016" name="Nat. Commun.">
        <title>Thousands of microbial genomes shed light on interconnected biogeochemical processes in an aquifer system.</title>
        <authorList>
            <person name="Anantharaman K."/>
            <person name="Brown C.T."/>
            <person name="Hug L.A."/>
            <person name="Sharon I."/>
            <person name="Castelle C.J."/>
            <person name="Probst A.J."/>
            <person name="Thomas B.C."/>
            <person name="Singh A."/>
            <person name="Wilkins M.J."/>
            <person name="Karaoz U."/>
            <person name="Brodie E.L."/>
            <person name="Williams K.H."/>
            <person name="Hubbard S.S."/>
            <person name="Banfield J.F."/>
        </authorList>
    </citation>
    <scope>NUCLEOTIDE SEQUENCE [LARGE SCALE GENOMIC DNA]</scope>
</reference>
<comment type="caution">
    <text evidence="1">The sequence shown here is derived from an EMBL/GenBank/DDBJ whole genome shotgun (WGS) entry which is preliminary data.</text>
</comment>
<dbReference type="EMBL" id="MHCR01000007">
    <property type="protein sequence ID" value="OGY25820.1"/>
    <property type="molecule type" value="Genomic_DNA"/>
</dbReference>
<gene>
    <name evidence="1" type="ORF">A2134_00195</name>
</gene>
<accession>A0A1G1WEB4</accession>
<dbReference type="Proteomes" id="UP000178162">
    <property type="component" value="Unassembled WGS sequence"/>
</dbReference>
<evidence type="ECO:0008006" key="3">
    <source>
        <dbReference type="Google" id="ProtNLM"/>
    </source>
</evidence>
<dbReference type="STRING" id="1802595.A2134_00195"/>
<protein>
    <recommendedName>
        <fullName evidence="3">SprT-like domain-containing protein</fullName>
    </recommendedName>
</protein>
<organism evidence="1 2">
    <name type="scientific">Candidatus Woykebacteria bacterium RBG_16_39_9b</name>
    <dbReference type="NCBI Taxonomy" id="1802595"/>
    <lineage>
        <taxon>Bacteria</taxon>
        <taxon>Candidatus Woykeibacteriota</taxon>
    </lineage>
</organism>
<evidence type="ECO:0000313" key="2">
    <source>
        <dbReference type="Proteomes" id="UP000178162"/>
    </source>
</evidence>
<evidence type="ECO:0000313" key="1">
    <source>
        <dbReference type="EMBL" id="OGY25820.1"/>
    </source>
</evidence>
<dbReference type="AlphaFoldDB" id="A0A1G1WEB4"/>
<sequence length="129" mass="15574">MRDDSWLSWRLNQIWQLYFNDIARKNKIVIKFGREALYRFGSIRLNYSDKSTLIRINGRFKNPKYPQEILDHTIAHELVHYAQGFSSPNPRMHRYPHRGGVIDKELAQRGLKDLVFFYKKWVKDYLDTL</sequence>
<proteinExistence type="predicted"/>